<sequence length="45" mass="4653">MPDASPGALEPATEAGATGILLKPVDLDDLFELMVSWITVEPGGQ</sequence>
<reference evidence="1 2" key="1">
    <citation type="submission" date="2017-09" db="EMBL/GenBank/DDBJ databases">
        <authorList>
            <person name="Ehlers B."/>
            <person name="Leendertz F.H."/>
        </authorList>
    </citation>
    <scope>NUCLEOTIDE SEQUENCE [LARGE SCALE GENOMIC DNA]</scope>
    <source>
        <strain evidence="1 2">CGMCC 4.6857</strain>
    </source>
</reference>
<dbReference type="RefSeq" id="WP_179855051.1">
    <property type="nucleotide sequence ID" value="NZ_OBDY01000002.1"/>
</dbReference>
<dbReference type="InterPro" id="IPR011006">
    <property type="entry name" value="CheY-like_superfamily"/>
</dbReference>
<evidence type="ECO:0000313" key="2">
    <source>
        <dbReference type="Proteomes" id="UP000219612"/>
    </source>
</evidence>
<organism evidence="1 2">
    <name type="scientific">Paractinoplanes atraurantiacus</name>
    <dbReference type="NCBI Taxonomy" id="1036182"/>
    <lineage>
        <taxon>Bacteria</taxon>
        <taxon>Bacillati</taxon>
        <taxon>Actinomycetota</taxon>
        <taxon>Actinomycetes</taxon>
        <taxon>Micromonosporales</taxon>
        <taxon>Micromonosporaceae</taxon>
        <taxon>Paractinoplanes</taxon>
    </lineage>
</organism>
<accession>A0A285GKA4</accession>
<keyword evidence="2" id="KW-1185">Reference proteome</keyword>
<gene>
    <name evidence="1" type="ORF">SAMN05421748_102107</name>
</gene>
<evidence type="ECO:0000313" key="1">
    <source>
        <dbReference type="EMBL" id="SNY23868.1"/>
    </source>
</evidence>
<dbReference type="Proteomes" id="UP000219612">
    <property type="component" value="Unassembled WGS sequence"/>
</dbReference>
<dbReference type="EMBL" id="OBDY01000002">
    <property type="protein sequence ID" value="SNY23868.1"/>
    <property type="molecule type" value="Genomic_DNA"/>
</dbReference>
<dbReference type="AlphaFoldDB" id="A0A285GKA4"/>
<proteinExistence type="predicted"/>
<name>A0A285GKA4_9ACTN</name>
<dbReference type="SUPFAM" id="SSF52172">
    <property type="entry name" value="CheY-like"/>
    <property type="match status" value="1"/>
</dbReference>
<protein>
    <recommendedName>
        <fullName evidence="3">Response regulatory domain-containing protein</fullName>
    </recommendedName>
</protein>
<evidence type="ECO:0008006" key="3">
    <source>
        <dbReference type="Google" id="ProtNLM"/>
    </source>
</evidence>